<comment type="caution">
    <text evidence="1">The sequence shown here is derived from an EMBL/GenBank/DDBJ whole genome shotgun (WGS) entry which is preliminary data.</text>
</comment>
<evidence type="ECO:0008006" key="3">
    <source>
        <dbReference type="Google" id="ProtNLM"/>
    </source>
</evidence>
<keyword evidence="2" id="KW-1185">Reference proteome</keyword>
<dbReference type="EMBL" id="BAABME010004769">
    <property type="protein sequence ID" value="GAA0163506.1"/>
    <property type="molecule type" value="Genomic_DNA"/>
</dbReference>
<evidence type="ECO:0000313" key="1">
    <source>
        <dbReference type="EMBL" id="GAA0163506.1"/>
    </source>
</evidence>
<dbReference type="InterPro" id="IPR015424">
    <property type="entry name" value="PyrdxlP-dep_Trfase"/>
</dbReference>
<dbReference type="Proteomes" id="UP001454036">
    <property type="component" value="Unassembled WGS sequence"/>
</dbReference>
<protein>
    <recommendedName>
        <fullName evidence="3">Molybdenum cofactor sulfurase</fullName>
    </recommendedName>
</protein>
<name>A0AAV3QKH7_LITER</name>
<dbReference type="InterPro" id="IPR015421">
    <property type="entry name" value="PyrdxlP-dep_Trfase_major"/>
</dbReference>
<dbReference type="PANTHER" id="PTHR14237">
    <property type="entry name" value="MOLYBDOPTERIN COFACTOR SULFURASE MOSC"/>
    <property type="match status" value="1"/>
</dbReference>
<dbReference type="Gene3D" id="3.40.640.10">
    <property type="entry name" value="Type I PLP-dependent aspartate aminotransferase-like (Major domain)"/>
    <property type="match status" value="1"/>
</dbReference>
<proteinExistence type="predicted"/>
<reference evidence="1 2" key="1">
    <citation type="submission" date="2024-01" db="EMBL/GenBank/DDBJ databases">
        <title>The complete chloroplast genome sequence of Lithospermum erythrorhizon: insights into the phylogenetic relationship among Boraginaceae species and the maternal lineages of purple gromwells.</title>
        <authorList>
            <person name="Okada T."/>
            <person name="Watanabe K."/>
        </authorList>
    </citation>
    <scope>NUCLEOTIDE SEQUENCE [LARGE SCALE GENOMIC DNA]</scope>
</reference>
<sequence>MQSSCMKEASEVCFSGCCSSPFRNNLETERPQSSSSKSTTIDSKISPQYEFITATSSSVQPNTQFTNHESLSSLSESFSYFKKAYPNYSKTTLADTIRLQEYYHLSASNRVCLDYIGHGLFTSYSRPPDHASASSSSSTTINLFQDLSVPEQPLFNIAFKNVILSSQLMHSVKESEFECSMKQRITKFMNICEDDYSMVFTANLSSAFRLLADSYPFQTNPNLVTLYDFENEAVEAMNKSAKTKGGRAMSAEFSWPNLRIQSRKLRKMIVRKRKKNGRGLFVFPLQSRMTGTRYSYLWMSLARENGWHILLDASGLGAKDMETLGLSLFQPDFIICSFFKVFGENPSGFSCLFVKKSCISILDKSSTNMGIVSLVPISTPFEDISSTDEESLRLMQKSITDPGPSTPLKMKEDKQLKSLNEIQQSDESVEENLIKCKALDHADTLGLVLISNRQRYLINWLINALMNLRHPYSGNEHHLVRIYGPKVKFDRGPAVAFSVYDWKGEKVDPLLVQKLADRNNISLGCGFLQHIDFSDNYEEEKKNILELRGKKGDSAASIGISVVTAFLGFLTNFEDMYRLWAFVSRFLDADYVEKERWRYKALNQSTVEL</sequence>
<accession>A0AAV3QKH7</accession>
<organism evidence="1 2">
    <name type="scientific">Lithospermum erythrorhizon</name>
    <name type="common">Purple gromwell</name>
    <name type="synonym">Lithospermum officinale var. erythrorhizon</name>
    <dbReference type="NCBI Taxonomy" id="34254"/>
    <lineage>
        <taxon>Eukaryota</taxon>
        <taxon>Viridiplantae</taxon>
        <taxon>Streptophyta</taxon>
        <taxon>Embryophyta</taxon>
        <taxon>Tracheophyta</taxon>
        <taxon>Spermatophyta</taxon>
        <taxon>Magnoliopsida</taxon>
        <taxon>eudicotyledons</taxon>
        <taxon>Gunneridae</taxon>
        <taxon>Pentapetalae</taxon>
        <taxon>asterids</taxon>
        <taxon>lamiids</taxon>
        <taxon>Boraginales</taxon>
        <taxon>Boraginaceae</taxon>
        <taxon>Boraginoideae</taxon>
        <taxon>Lithospermeae</taxon>
        <taxon>Lithospermum</taxon>
    </lineage>
</organism>
<gene>
    <name evidence="1" type="ORF">LIER_19352</name>
</gene>
<dbReference type="AlphaFoldDB" id="A0AAV3QKH7"/>
<dbReference type="SUPFAM" id="SSF53383">
    <property type="entry name" value="PLP-dependent transferases"/>
    <property type="match status" value="1"/>
</dbReference>
<dbReference type="PANTHER" id="PTHR14237:SF64">
    <property type="entry name" value="MOLYBDENUM COFACTOR SULFURASE-LIKE PROTEIN"/>
    <property type="match status" value="1"/>
</dbReference>
<evidence type="ECO:0000313" key="2">
    <source>
        <dbReference type="Proteomes" id="UP001454036"/>
    </source>
</evidence>